<proteinExistence type="predicted"/>
<keyword evidence="3" id="KW-1185">Reference proteome</keyword>
<dbReference type="InterPro" id="IPR013022">
    <property type="entry name" value="Xyl_isomerase-like_TIM-brl"/>
</dbReference>
<comment type="caution">
    <text evidence="2">The sequence shown here is derived from an EMBL/GenBank/DDBJ whole genome shotgun (WGS) entry which is preliminary data.</text>
</comment>
<sequence length="264" mass="30092">MTWKYSISTGCWYAAPVEEIITRISYAGYDALSVGAKNEQQVTKNEWRLLRKIGLAVESVHAPKIDLSSTHDDERRKAIELTIQSIIFAHELECPFVVVHPFERMWKNDMELHERTSNTLRSLAFLIPIADKYAVKLALENLDYPKDTFLKHIYQEALGMGVVMCYDSGHALIQSDPLVWWDKIAPYIKVLHLNDNDGISDSHDSVGSGYFPWDALASRLKIGGYDGYIGLECKFRGSSLVELSQWLEHNITRMKQLLEGGEKN</sequence>
<evidence type="ECO:0000313" key="3">
    <source>
        <dbReference type="Proteomes" id="UP000076967"/>
    </source>
</evidence>
<dbReference type="InterPro" id="IPR050312">
    <property type="entry name" value="IolE/XylAMocC-like"/>
</dbReference>
<dbReference type="Proteomes" id="UP000076967">
    <property type="component" value="Unassembled WGS sequence"/>
</dbReference>
<organism evidence="2 3">
    <name type="scientific">Paenibacillus glacialis</name>
    <dbReference type="NCBI Taxonomy" id="494026"/>
    <lineage>
        <taxon>Bacteria</taxon>
        <taxon>Bacillati</taxon>
        <taxon>Bacillota</taxon>
        <taxon>Bacilli</taxon>
        <taxon>Bacillales</taxon>
        <taxon>Paenibacillaceae</taxon>
        <taxon>Paenibacillus</taxon>
    </lineage>
</organism>
<gene>
    <name evidence="2" type="ORF">PGLA_22885</name>
</gene>
<feature type="domain" description="Xylose isomerase-like TIM barrel" evidence="1">
    <location>
        <begin position="27"/>
        <end position="247"/>
    </location>
</feature>
<dbReference type="STRING" id="494026.PGLA_22885"/>
<dbReference type="EMBL" id="LVJH01000070">
    <property type="protein sequence ID" value="OAB33780.1"/>
    <property type="molecule type" value="Genomic_DNA"/>
</dbReference>
<name>A0A168D0X1_9BACL</name>
<evidence type="ECO:0000313" key="2">
    <source>
        <dbReference type="EMBL" id="OAB33780.1"/>
    </source>
</evidence>
<dbReference type="InterPro" id="IPR036237">
    <property type="entry name" value="Xyl_isomerase-like_sf"/>
</dbReference>
<evidence type="ECO:0000259" key="1">
    <source>
        <dbReference type="Pfam" id="PF01261"/>
    </source>
</evidence>
<dbReference type="SUPFAM" id="SSF51658">
    <property type="entry name" value="Xylose isomerase-like"/>
    <property type="match status" value="1"/>
</dbReference>
<dbReference type="PANTHER" id="PTHR12110:SF53">
    <property type="entry name" value="BLR5974 PROTEIN"/>
    <property type="match status" value="1"/>
</dbReference>
<reference evidence="2 3" key="1">
    <citation type="submission" date="2016-03" db="EMBL/GenBank/DDBJ databases">
        <title>Draft genome sequence of Paenibacillus glacialis DSM 22343.</title>
        <authorList>
            <person name="Shin S.-K."/>
            <person name="Yi H."/>
        </authorList>
    </citation>
    <scope>NUCLEOTIDE SEQUENCE [LARGE SCALE GENOMIC DNA]</scope>
    <source>
        <strain evidence="2 3">DSM 22343</strain>
    </source>
</reference>
<protein>
    <recommendedName>
        <fullName evidence="1">Xylose isomerase-like TIM barrel domain-containing protein</fullName>
    </recommendedName>
</protein>
<accession>A0A168D0X1</accession>
<dbReference type="OrthoDB" id="110795at2"/>
<dbReference type="PANTHER" id="PTHR12110">
    <property type="entry name" value="HYDROXYPYRUVATE ISOMERASE"/>
    <property type="match status" value="1"/>
</dbReference>
<dbReference type="RefSeq" id="WP_068537463.1">
    <property type="nucleotide sequence ID" value="NZ_LVJH01000070.1"/>
</dbReference>
<dbReference type="Gene3D" id="3.20.20.150">
    <property type="entry name" value="Divalent-metal-dependent TIM barrel enzymes"/>
    <property type="match status" value="1"/>
</dbReference>
<dbReference type="AlphaFoldDB" id="A0A168D0X1"/>
<dbReference type="Pfam" id="PF01261">
    <property type="entry name" value="AP_endonuc_2"/>
    <property type="match status" value="1"/>
</dbReference>